<protein>
    <submittedName>
        <fullName evidence="2">UDP-glycosyltransferase 85A3-like</fullName>
    </submittedName>
</protein>
<dbReference type="Pfam" id="PF00201">
    <property type="entry name" value="UDPGT"/>
    <property type="match status" value="1"/>
</dbReference>
<gene>
    <name evidence="2" type="ORF">D8674_018821</name>
</gene>
<dbReference type="GO" id="GO:0008194">
    <property type="term" value="F:UDP-glycosyltransferase activity"/>
    <property type="evidence" value="ECO:0007669"/>
    <property type="project" value="InterPro"/>
</dbReference>
<name>A0A5N5G5V8_9ROSA</name>
<comment type="caution">
    <text evidence="2">The sequence shown here is derived from an EMBL/GenBank/DDBJ whole genome shotgun (WGS) entry which is preliminary data.</text>
</comment>
<keyword evidence="1 2" id="KW-0808">Transferase</keyword>
<dbReference type="Gene3D" id="3.40.50.2000">
    <property type="entry name" value="Glycogen Phosphorylase B"/>
    <property type="match status" value="1"/>
</dbReference>
<organism evidence="2 3">
    <name type="scientific">Pyrus ussuriensis x Pyrus communis</name>
    <dbReference type="NCBI Taxonomy" id="2448454"/>
    <lineage>
        <taxon>Eukaryota</taxon>
        <taxon>Viridiplantae</taxon>
        <taxon>Streptophyta</taxon>
        <taxon>Embryophyta</taxon>
        <taxon>Tracheophyta</taxon>
        <taxon>Spermatophyta</taxon>
        <taxon>Magnoliopsida</taxon>
        <taxon>eudicotyledons</taxon>
        <taxon>Gunneridae</taxon>
        <taxon>Pentapetalae</taxon>
        <taxon>rosids</taxon>
        <taxon>fabids</taxon>
        <taxon>Rosales</taxon>
        <taxon>Rosaceae</taxon>
        <taxon>Amygdaloideae</taxon>
        <taxon>Maleae</taxon>
        <taxon>Pyrus</taxon>
    </lineage>
</organism>
<dbReference type="InterPro" id="IPR002213">
    <property type="entry name" value="UDP_glucos_trans"/>
</dbReference>
<reference evidence="3" key="2">
    <citation type="submission" date="2019-10" db="EMBL/GenBank/DDBJ databases">
        <title>A de novo genome assembly of a pear dwarfing rootstock.</title>
        <authorList>
            <person name="Wang F."/>
            <person name="Wang J."/>
            <person name="Li S."/>
            <person name="Zhang Y."/>
            <person name="Fang M."/>
            <person name="Ma L."/>
            <person name="Zhao Y."/>
            <person name="Jiang S."/>
        </authorList>
    </citation>
    <scope>NUCLEOTIDE SEQUENCE [LARGE SCALE GENOMIC DNA]</scope>
</reference>
<sequence length="113" mass="12596">MDSMKYPALVERGLAPLKNKELVGDLQIARSLIASWCPQEQVLNHPSVGGFLTHSGWNSTVESVPTGVPMLRLEKLAEELMEGEKVEKTGRGSHWSTRFFICKLRKISESNSV</sequence>
<dbReference type="Proteomes" id="UP000327157">
    <property type="component" value="Chromosome 17"/>
</dbReference>
<proteinExistence type="predicted"/>
<dbReference type="OrthoDB" id="1927969at2759"/>
<evidence type="ECO:0000313" key="3">
    <source>
        <dbReference type="Proteomes" id="UP000327157"/>
    </source>
</evidence>
<dbReference type="AlphaFoldDB" id="A0A5N5G5V8"/>
<evidence type="ECO:0000256" key="1">
    <source>
        <dbReference type="ARBA" id="ARBA00022679"/>
    </source>
</evidence>
<reference evidence="2 3" key="3">
    <citation type="submission" date="2019-11" db="EMBL/GenBank/DDBJ databases">
        <title>A de novo genome assembly of a pear dwarfing rootstock.</title>
        <authorList>
            <person name="Wang F."/>
            <person name="Wang J."/>
            <person name="Li S."/>
            <person name="Zhang Y."/>
            <person name="Fang M."/>
            <person name="Ma L."/>
            <person name="Zhao Y."/>
            <person name="Jiang S."/>
        </authorList>
    </citation>
    <scope>NUCLEOTIDE SEQUENCE [LARGE SCALE GENOMIC DNA]</scope>
    <source>
        <strain evidence="2">S2</strain>
        <tissue evidence="2">Leaf</tissue>
    </source>
</reference>
<accession>A0A5N5G5V8</accession>
<reference evidence="2 3" key="1">
    <citation type="submission" date="2019-09" db="EMBL/GenBank/DDBJ databases">
        <authorList>
            <person name="Ou C."/>
        </authorList>
    </citation>
    <scope>NUCLEOTIDE SEQUENCE [LARGE SCALE GENOMIC DNA]</scope>
    <source>
        <strain evidence="2">S2</strain>
        <tissue evidence="2">Leaf</tissue>
    </source>
</reference>
<dbReference type="EMBL" id="SMOL01000487">
    <property type="protein sequence ID" value="KAB2610789.1"/>
    <property type="molecule type" value="Genomic_DNA"/>
</dbReference>
<dbReference type="SUPFAM" id="SSF53756">
    <property type="entry name" value="UDP-Glycosyltransferase/glycogen phosphorylase"/>
    <property type="match status" value="1"/>
</dbReference>
<dbReference type="PANTHER" id="PTHR48045">
    <property type="entry name" value="UDP-GLYCOSYLTRANSFERASE 72B1"/>
    <property type="match status" value="1"/>
</dbReference>
<keyword evidence="3" id="KW-1185">Reference proteome</keyword>
<evidence type="ECO:0000313" key="2">
    <source>
        <dbReference type="EMBL" id="KAB2610789.1"/>
    </source>
</evidence>
<dbReference type="PANTHER" id="PTHR48045:SF31">
    <property type="entry name" value="UDP-GLYCOSYLTRANSFERASE 76B1-LIKE"/>
    <property type="match status" value="1"/>
</dbReference>